<protein>
    <recommendedName>
        <fullName evidence="3">Hydroxyneurosporene synthase (CrtC)</fullName>
    </recommendedName>
</protein>
<proteinExistence type="predicted"/>
<comment type="caution">
    <text evidence="1">The sequence shown here is derived from an EMBL/GenBank/DDBJ whole genome shotgun (WGS) entry which is preliminary data.</text>
</comment>
<dbReference type="SUPFAM" id="SSF159245">
    <property type="entry name" value="AttH-like"/>
    <property type="match status" value="1"/>
</dbReference>
<sequence length="373" mass="42761">MLTQADDFPIHQTPEPIAYAGSDRNFYDRYWFNGFEPDGSLFFLIGMGIYPHLNIIDCAISVQIEGKQYSLRGSRILEDRMDISVGPMRLEVVKPLWKLRFVCEEQEGIAADLTITGRAFPIEEPRFTRRIGTRGFMDYTRLTQNGHWSGWISIDGRKIELSPQAMGTRDRSWGIRPIGLSDPQPNVNAGEQGYFWQWTPLNFKDKSLFFHIAAEPNGHIWNKRSVLCPDGTGGPANFRETESAHLETTLVDGTLWPEHGILKVDYGDGEYKIELEPFHRMQMKGIGYFHPEWFHGRYHGVPIKVAREDFTVDDLDPMAMQNFHVQRLSRLTLTNPDGSQEQSIGAFEQAILGAYEPMGIKSNMDIARWDRED</sequence>
<dbReference type="EMBL" id="JACIJC010000003">
    <property type="protein sequence ID" value="MBB5685873.1"/>
    <property type="molecule type" value="Genomic_DNA"/>
</dbReference>
<evidence type="ECO:0000313" key="1">
    <source>
        <dbReference type="EMBL" id="MBB5685873.1"/>
    </source>
</evidence>
<dbReference type="RefSeq" id="WP_184017734.1">
    <property type="nucleotide sequence ID" value="NZ_JACIJC010000003.1"/>
</dbReference>
<accession>A0A7W9AHV9</accession>
<name>A0A7W9AHV9_9SPHN</name>
<keyword evidence="2" id="KW-1185">Reference proteome</keyword>
<evidence type="ECO:0008006" key="3">
    <source>
        <dbReference type="Google" id="ProtNLM"/>
    </source>
</evidence>
<organism evidence="1 2">
    <name type="scientific">Sphingobium boeckii</name>
    <dbReference type="NCBI Taxonomy" id="1082345"/>
    <lineage>
        <taxon>Bacteria</taxon>
        <taxon>Pseudomonadati</taxon>
        <taxon>Pseudomonadota</taxon>
        <taxon>Alphaproteobacteria</taxon>
        <taxon>Sphingomonadales</taxon>
        <taxon>Sphingomonadaceae</taxon>
        <taxon>Sphingobium</taxon>
    </lineage>
</organism>
<reference evidence="1 2" key="1">
    <citation type="submission" date="2020-08" db="EMBL/GenBank/DDBJ databases">
        <title>Genomic Encyclopedia of Type Strains, Phase IV (KMG-IV): sequencing the most valuable type-strain genomes for metagenomic binning, comparative biology and taxonomic classification.</title>
        <authorList>
            <person name="Goeker M."/>
        </authorList>
    </citation>
    <scope>NUCLEOTIDE SEQUENCE [LARGE SCALE GENOMIC DNA]</scope>
    <source>
        <strain evidence="1 2">DSM 25079</strain>
    </source>
</reference>
<dbReference type="Proteomes" id="UP000549617">
    <property type="component" value="Unassembled WGS sequence"/>
</dbReference>
<evidence type="ECO:0000313" key="2">
    <source>
        <dbReference type="Proteomes" id="UP000549617"/>
    </source>
</evidence>
<gene>
    <name evidence="1" type="ORF">FHS49_001889</name>
</gene>
<dbReference type="AlphaFoldDB" id="A0A7W9AHV9"/>